<sequence length="294" mass="30986">MKNYLILASVVSGAMMCSLNVGCTAEEGSTDDLDVEETAASELALTSDYMVGDWTHLPTGYQCVVGARKFFESAFGVSFPRMPDHWTGDCADLGACHLWLDAEPDPALWEKMSEGYPSTYDLIVYPPHGANPYGHVAIVDHVEGGEIYVMDTNYAEDEQRSTMPHTVSWPEYGWYRLRSLSGGGATGGGGDLCAGRVDGLYCGADGSTLHRCSGGHASIEQDCGSGCEVMPPGTNDRCADDAGASHDCSGLANGLYCGADGATLYRCSGGSASVEAVCASGCEVMPSGTNDRCW</sequence>
<accession>A0A150R4J6</accession>
<name>A0A150R4J6_SORCE</name>
<organism evidence="2 3">
    <name type="scientific">Sorangium cellulosum</name>
    <name type="common">Polyangium cellulosum</name>
    <dbReference type="NCBI Taxonomy" id="56"/>
    <lineage>
        <taxon>Bacteria</taxon>
        <taxon>Pseudomonadati</taxon>
        <taxon>Myxococcota</taxon>
        <taxon>Polyangia</taxon>
        <taxon>Polyangiales</taxon>
        <taxon>Polyangiaceae</taxon>
        <taxon>Sorangium</taxon>
    </lineage>
</organism>
<dbReference type="Proteomes" id="UP000075635">
    <property type="component" value="Unassembled WGS sequence"/>
</dbReference>
<dbReference type="Gene3D" id="3.90.1720.10">
    <property type="entry name" value="endopeptidase domain like (from Nostoc punctiforme)"/>
    <property type="match status" value="1"/>
</dbReference>
<dbReference type="AlphaFoldDB" id="A0A150R4J6"/>
<proteinExistence type="predicted"/>
<protein>
    <recommendedName>
        <fullName evidence="1">Peptidase C51 domain-containing protein</fullName>
    </recommendedName>
</protein>
<dbReference type="SUPFAM" id="SSF54001">
    <property type="entry name" value="Cysteine proteinases"/>
    <property type="match status" value="1"/>
</dbReference>
<comment type="caution">
    <text evidence="2">The sequence shown here is derived from an EMBL/GenBank/DDBJ whole genome shotgun (WGS) entry which is preliminary data.</text>
</comment>
<evidence type="ECO:0000313" key="2">
    <source>
        <dbReference type="EMBL" id="KYF75200.1"/>
    </source>
</evidence>
<dbReference type="PROSITE" id="PS50911">
    <property type="entry name" value="CHAP"/>
    <property type="match status" value="1"/>
</dbReference>
<evidence type="ECO:0000259" key="1">
    <source>
        <dbReference type="PROSITE" id="PS50911"/>
    </source>
</evidence>
<feature type="domain" description="Peptidase C51" evidence="1">
    <location>
        <begin position="38"/>
        <end position="176"/>
    </location>
</feature>
<dbReference type="Pfam" id="PF05257">
    <property type="entry name" value="CHAP"/>
    <property type="match status" value="1"/>
</dbReference>
<evidence type="ECO:0000313" key="3">
    <source>
        <dbReference type="Proteomes" id="UP000075635"/>
    </source>
</evidence>
<gene>
    <name evidence="2" type="ORF">BE17_08285</name>
</gene>
<dbReference type="InterPro" id="IPR007921">
    <property type="entry name" value="CHAP_dom"/>
</dbReference>
<reference evidence="2 3" key="1">
    <citation type="submission" date="2014-02" db="EMBL/GenBank/DDBJ databases">
        <title>The small core and large imbalanced accessory genome model reveals a collaborative survival strategy of Sorangium cellulosum strains in nature.</title>
        <authorList>
            <person name="Han K."/>
            <person name="Peng R."/>
            <person name="Blom J."/>
            <person name="Li Y.-Z."/>
        </authorList>
    </citation>
    <scope>NUCLEOTIDE SEQUENCE [LARGE SCALE GENOMIC DNA]</scope>
    <source>
        <strain evidence="2 3">So0011-07</strain>
    </source>
</reference>
<dbReference type="InterPro" id="IPR038765">
    <property type="entry name" value="Papain-like_cys_pep_sf"/>
</dbReference>
<dbReference type="EMBL" id="JEMB01003145">
    <property type="protein sequence ID" value="KYF75200.1"/>
    <property type="molecule type" value="Genomic_DNA"/>
</dbReference>